<dbReference type="EMBL" id="JABSTU010000008">
    <property type="protein sequence ID" value="KAH8023057.1"/>
    <property type="molecule type" value="Genomic_DNA"/>
</dbReference>
<name>A0A9J6DM89_RHIMP</name>
<comment type="caution">
    <text evidence="2">The sequence shown here is derived from an EMBL/GenBank/DDBJ whole genome shotgun (WGS) entry which is preliminary data.</text>
</comment>
<sequence>MRVVLVRTALKWRVRSCDVARERPHSLQGQRGFSSNRAVSAVEIPTRLASAKRLSTSTPQMDIGRSRSLDSVLAAAARLAEKELGSSFYSFSFTRSDCSNLPISFIRSATLRSDNNESLPWPSRIKPFEELVMVVCNVAAIVSITLIVVVALLAATGFVSVSIRSRRISPQSQASNASARHAVDEYGSNADSGSMPYPSQGFFPTCELGAAWSSATRTAQLPP</sequence>
<protein>
    <submittedName>
        <fullName evidence="2">Uncharacterized protein</fullName>
    </submittedName>
</protein>
<evidence type="ECO:0000256" key="1">
    <source>
        <dbReference type="SAM" id="Phobius"/>
    </source>
</evidence>
<evidence type="ECO:0000313" key="3">
    <source>
        <dbReference type="Proteomes" id="UP000821866"/>
    </source>
</evidence>
<feature type="transmembrane region" description="Helical" evidence="1">
    <location>
        <begin position="131"/>
        <end position="159"/>
    </location>
</feature>
<keyword evidence="3" id="KW-1185">Reference proteome</keyword>
<keyword evidence="1" id="KW-1133">Transmembrane helix</keyword>
<reference evidence="2" key="2">
    <citation type="submission" date="2021-09" db="EMBL/GenBank/DDBJ databases">
        <authorList>
            <person name="Jia N."/>
            <person name="Wang J."/>
            <person name="Shi W."/>
            <person name="Du L."/>
            <person name="Sun Y."/>
            <person name="Zhan W."/>
            <person name="Jiang J."/>
            <person name="Wang Q."/>
            <person name="Zhang B."/>
            <person name="Ji P."/>
            <person name="Sakyi L.B."/>
            <person name="Cui X."/>
            <person name="Yuan T."/>
            <person name="Jiang B."/>
            <person name="Yang W."/>
            <person name="Lam T.T.-Y."/>
            <person name="Chang Q."/>
            <person name="Ding S."/>
            <person name="Wang X."/>
            <person name="Zhu J."/>
            <person name="Ruan X."/>
            <person name="Zhao L."/>
            <person name="Wei J."/>
            <person name="Que T."/>
            <person name="Du C."/>
            <person name="Cheng J."/>
            <person name="Dai P."/>
            <person name="Han X."/>
            <person name="Huang E."/>
            <person name="Gao Y."/>
            <person name="Liu J."/>
            <person name="Shao H."/>
            <person name="Ye R."/>
            <person name="Li L."/>
            <person name="Wei W."/>
            <person name="Wang X."/>
            <person name="Wang C."/>
            <person name="Huo Q."/>
            <person name="Li W."/>
            <person name="Guo W."/>
            <person name="Chen H."/>
            <person name="Chen S."/>
            <person name="Zhou L."/>
            <person name="Zhou L."/>
            <person name="Ni X."/>
            <person name="Tian J."/>
            <person name="Zhou Y."/>
            <person name="Sheng Y."/>
            <person name="Liu T."/>
            <person name="Pan Y."/>
            <person name="Xia L."/>
            <person name="Li J."/>
            <person name="Zhao F."/>
            <person name="Cao W."/>
        </authorList>
    </citation>
    <scope>NUCLEOTIDE SEQUENCE</scope>
    <source>
        <strain evidence="2">Rmic-2018</strain>
        <tissue evidence="2">Larvae</tissue>
    </source>
</reference>
<keyword evidence="1" id="KW-0472">Membrane</keyword>
<proteinExistence type="predicted"/>
<dbReference type="AlphaFoldDB" id="A0A9J6DM89"/>
<reference evidence="2" key="1">
    <citation type="journal article" date="2020" name="Cell">
        <title>Large-Scale Comparative Analyses of Tick Genomes Elucidate Their Genetic Diversity and Vector Capacities.</title>
        <authorList>
            <consortium name="Tick Genome and Microbiome Consortium (TIGMIC)"/>
            <person name="Jia N."/>
            <person name="Wang J."/>
            <person name="Shi W."/>
            <person name="Du L."/>
            <person name="Sun Y."/>
            <person name="Zhan W."/>
            <person name="Jiang J.F."/>
            <person name="Wang Q."/>
            <person name="Zhang B."/>
            <person name="Ji P."/>
            <person name="Bell-Sakyi L."/>
            <person name="Cui X.M."/>
            <person name="Yuan T.T."/>
            <person name="Jiang B.G."/>
            <person name="Yang W.F."/>
            <person name="Lam T.T."/>
            <person name="Chang Q.C."/>
            <person name="Ding S.J."/>
            <person name="Wang X.J."/>
            <person name="Zhu J.G."/>
            <person name="Ruan X.D."/>
            <person name="Zhao L."/>
            <person name="Wei J.T."/>
            <person name="Ye R.Z."/>
            <person name="Que T.C."/>
            <person name="Du C.H."/>
            <person name="Zhou Y.H."/>
            <person name="Cheng J.X."/>
            <person name="Dai P.F."/>
            <person name="Guo W.B."/>
            <person name="Han X.H."/>
            <person name="Huang E.J."/>
            <person name="Li L.F."/>
            <person name="Wei W."/>
            <person name="Gao Y.C."/>
            <person name="Liu J.Z."/>
            <person name="Shao H.Z."/>
            <person name="Wang X."/>
            <person name="Wang C.C."/>
            <person name="Yang T.C."/>
            <person name="Huo Q.B."/>
            <person name="Li W."/>
            <person name="Chen H.Y."/>
            <person name="Chen S.E."/>
            <person name="Zhou L.G."/>
            <person name="Ni X.B."/>
            <person name="Tian J.H."/>
            <person name="Sheng Y."/>
            <person name="Liu T."/>
            <person name="Pan Y.S."/>
            <person name="Xia L.Y."/>
            <person name="Li J."/>
            <person name="Zhao F."/>
            <person name="Cao W.C."/>
        </authorList>
    </citation>
    <scope>NUCLEOTIDE SEQUENCE</scope>
    <source>
        <strain evidence="2">Rmic-2018</strain>
    </source>
</reference>
<dbReference type="Proteomes" id="UP000821866">
    <property type="component" value="Chromosome 6"/>
</dbReference>
<accession>A0A9J6DM89</accession>
<evidence type="ECO:0000313" key="2">
    <source>
        <dbReference type="EMBL" id="KAH8023057.1"/>
    </source>
</evidence>
<keyword evidence="1" id="KW-0812">Transmembrane</keyword>
<organism evidence="2 3">
    <name type="scientific">Rhipicephalus microplus</name>
    <name type="common">Cattle tick</name>
    <name type="synonym">Boophilus microplus</name>
    <dbReference type="NCBI Taxonomy" id="6941"/>
    <lineage>
        <taxon>Eukaryota</taxon>
        <taxon>Metazoa</taxon>
        <taxon>Ecdysozoa</taxon>
        <taxon>Arthropoda</taxon>
        <taxon>Chelicerata</taxon>
        <taxon>Arachnida</taxon>
        <taxon>Acari</taxon>
        <taxon>Parasitiformes</taxon>
        <taxon>Ixodida</taxon>
        <taxon>Ixodoidea</taxon>
        <taxon>Ixodidae</taxon>
        <taxon>Rhipicephalinae</taxon>
        <taxon>Rhipicephalus</taxon>
        <taxon>Boophilus</taxon>
    </lineage>
</organism>
<gene>
    <name evidence="2" type="ORF">HPB51_010841</name>
</gene>